<feature type="transmembrane region" description="Helical" evidence="1">
    <location>
        <begin position="64"/>
        <end position="86"/>
    </location>
</feature>
<proteinExistence type="predicted"/>
<keyword evidence="1" id="KW-0472">Membrane</keyword>
<reference evidence="2" key="1">
    <citation type="journal article" date="2023" name="Int. J. Syst. Evol. Microbiol.">
        <title>Methylocystis iwaonis sp. nov., a type II methane-oxidizing bacterium from surface soil of a rice paddy field in Japan, and emended description of the genus Methylocystis (ex Whittenbury et al. 1970) Bowman et al. 1993.</title>
        <authorList>
            <person name="Kaise H."/>
            <person name="Sawadogo J.B."/>
            <person name="Alam M.S."/>
            <person name="Ueno C."/>
            <person name="Dianou D."/>
            <person name="Shinjo R."/>
            <person name="Asakawa S."/>
        </authorList>
    </citation>
    <scope>NUCLEOTIDE SEQUENCE</scope>
    <source>
        <strain evidence="2">LMG27198</strain>
    </source>
</reference>
<evidence type="ECO:0008006" key="4">
    <source>
        <dbReference type="Google" id="ProtNLM"/>
    </source>
</evidence>
<keyword evidence="1" id="KW-0812">Transmembrane</keyword>
<accession>A0A9W6GXP6</accession>
<name>A0A9W6GXP6_9HYPH</name>
<comment type="caution">
    <text evidence="2">The sequence shown here is derived from an EMBL/GenBank/DDBJ whole genome shotgun (WGS) entry which is preliminary data.</text>
</comment>
<sequence length="90" mass="9869">MTPPNDRIEVVLMADQARPMHLWLQSTAELARRYSFNKEKSVRVVGGAAALLFVMFLLSPGGTVILLLLSLIVFFPMSLVGMAGFFRGGV</sequence>
<dbReference type="EMBL" id="BSEC01000001">
    <property type="protein sequence ID" value="GLI94993.1"/>
    <property type="molecule type" value="Genomic_DNA"/>
</dbReference>
<dbReference type="AlphaFoldDB" id="A0A9W6GXP6"/>
<organism evidence="2 3">
    <name type="scientific">Methylocystis echinoides</name>
    <dbReference type="NCBI Taxonomy" id="29468"/>
    <lineage>
        <taxon>Bacteria</taxon>
        <taxon>Pseudomonadati</taxon>
        <taxon>Pseudomonadota</taxon>
        <taxon>Alphaproteobacteria</taxon>
        <taxon>Hyphomicrobiales</taxon>
        <taxon>Methylocystaceae</taxon>
        <taxon>Methylocystis</taxon>
    </lineage>
</organism>
<gene>
    <name evidence="2" type="ORF">LMG27198_39850</name>
</gene>
<evidence type="ECO:0000313" key="3">
    <source>
        <dbReference type="Proteomes" id="UP001144323"/>
    </source>
</evidence>
<feature type="transmembrane region" description="Helical" evidence="1">
    <location>
        <begin position="41"/>
        <end position="58"/>
    </location>
</feature>
<protein>
    <recommendedName>
        <fullName evidence="4">Transmembrane protein</fullName>
    </recommendedName>
</protein>
<dbReference type="RefSeq" id="WP_281805303.1">
    <property type="nucleotide sequence ID" value="NZ_BSEC01000001.1"/>
</dbReference>
<keyword evidence="1" id="KW-1133">Transmembrane helix</keyword>
<evidence type="ECO:0000256" key="1">
    <source>
        <dbReference type="SAM" id="Phobius"/>
    </source>
</evidence>
<keyword evidence="3" id="KW-1185">Reference proteome</keyword>
<evidence type="ECO:0000313" key="2">
    <source>
        <dbReference type="EMBL" id="GLI94993.1"/>
    </source>
</evidence>
<dbReference type="Proteomes" id="UP001144323">
    <property type="component" value="Unassembled WGS sequence"/>
</dbReference>